<keyword evidence="6 7" id="KW-0472">Membrane</keyword>
<evidence type="ECO:0000256" key="5">
    <source>
        <dbReference type="ARBA" id="ARBA00022989"/>
    </source>
</evidence>
<dbReference type="CDD" id="cd06261">
    <property type="entry name" value="TM_PBP2"/>
    <property type="match status" value="1"/>
</dbReference>
<evidence type="ECO:0000256" key="6">
    <source>
        <dbReference type="ARBA" id="ARBA00023136"/>
    </source>
</evidence>
<keyword evidence="2 7" id="KW-0813">Transport</keyword>
<dbReference type="PANTHER" id="PTHR30151">
    <property type="entry name" value="ALKANE SULFONATE ABC TRANSPORTER-RELATED, MEMBRANE SUBUNIT"/>
    <property type="match status" value="1"/>
</dbReference>
<evidence type="ECO:0000259" key="8">
    <source>
        <dbReference type="PROSITE" id="PS50928"/>
    </source>
</evidence>
<evidence type="ECO:0000256" key="7">
    <source>
        <dbReference type="RuleBase" id="RU363032"/>
    </source>
</evidence>
<dbReference type="SUPFAM" id="SSF161098">
    <property type="entry name" value="MetI-like"/>
    <property type="match status" value="1"/>
</dbReference>
<dbReference type="Pfam" id="PF00528">
    <property type="entry name" value="BPD_transp_1"/>
    <property type="match status" value="1"/>
</dbReference>
<dbReference type="RefSeq" id="WP_091965685.1">
    <property type="nucleotide sequence ID" value="NZ_FMAI01000024.1"/>
</dbReference>
<feature type="transmembrane region" description="Helical" evidence="7">
    <location>
        <begin position="137"/>
        <end position="156"/>
    </location>
</feature>
<dbReference type="Proteomes" id="UP000199184">
    <property type="component" value="Unassembled WGS sequence"/>
</dbReference>
<dbReference type="InterPro" id="IPR000515">
    <property type="entry name" value="MetI-like"/>
</dbReference>
<protein>
    <submittedName>
        <fullName evidence="9">Taurine transport system permease protein</fullName>
    </submittedName>
</protein>
<feature type="transmembrane region" description="Helical" evidence="7">
    <location>
        <begin position="20"/>
        <end position="37"/>
    </location>
</feature>
<evidence type="ECO:0000313" key="10">
    <source>
        <dbReference type="Proteomes" id="UP000199184"/>
    </source>
</evidence>
<dbReference type="Gene3D" id="1.10.3720.10">
    <property type="entry name" value="MetI-like"/>
    <property type="match status" value="1"/>
</dbReference>
<reference evidence="10" key="1">
    <citation type="submission" date="2016-08" db="EMBL/GenBank/DDBJ databases">
        <authorList>
            <person name="Varghese N."/>
            <person name="Submissions Spin"/>
        </authorList>
    </citation>
    <scope>NUCLEOTIDE SEQUENCE [LARGE SCALE GENOMIC DNA]</scope>
    <source>
        <strain evidence="10">ERR11</strain>
    </source>
</reference>
<comment type="similarity">
    <text evidence="7">Belongs to the binding-protein-dependent transport system permease family.</text>
</comment>
<dbReference type="InterPro" id="IPR035906">
    <property type="entry name" value="MetI-like_sf"/>
</dbReference>
<evidence type="ECO:0000256" key="4">
    <source>
        <dbReference type="ARBA" id="ARBA00022692"/>
    </source>
</evidence>
<dbReference type="GO" id="GO:0055085">
    <property type="term" value="P:transmembrane transport"/>
    <property type="evidence" value="ECO:0007669"/>
    <property type="project" value="InterPro"/>
</dbReference>
<feature type="domain" description="ABC transmembrane type-1" evidence="8">
    <location>
        <begin position="71"/>
        <end position="256"/>
    </location>
</feature>
<feature type="transmembrane region" description="Helical" evidence="7">
    <location>
        <begin position="109"/>
        <end position="131"/>
    </location>
</feature>
<feature type="transmembrane region" description="Helical" evidence="7">
    <location>
        <begin position="200"/>
        <end position="222"/>
    </location>
</feature>
<dbReference type="GO" id="GO:0005886">
    <property type="term" value="C:plasma membrane"/>
    <property type="evidence" value="ECO:0007669"/>
    <property type="project" value="UniProtKB-SubCell"/>
</dbReference>
<keyword evidence="4 7" id="KW-0812">Transmembrane</keyword>
<dbReference type="AlphaFoldDB" id="A0A1C3XPT5"/>
<evidence type="ECO:0000256" key="2">
    <source>
        <dbReference type="ARBA" id="ARBA00022448"/>
    </source>
</evidence>
<feature type="transmembrane region" description="Helical" evidence="7">
    <location>
        <begin position="75"/>
        <end position="97"/>
    </location>
</feature>
<comment type="subcellular location">
    <subcellularLocation>
        <location evidence="1 7">Cell membrane</location>
        <topology evidence="1 7">Multi-pass membrane protein</topology>
    </subcellularLocation>
</comment>
<organism evidence="9 10">
    <name type="scientific">Bradyrhizobium shewense</name>
    <dbReference type="NCBI Taxonomy" id="1761772"/>
    <lineage>
        <taxon>Bacteria</taxon>
        <taxon>Pseudomonadati</taxon>
        <taxon>Pseudomonadota</taxon>
        <taxon>Alphaproteobacteria</taxon>
        <taxon>Hyphomicrobiales</taxon>
        <taxon>Nitrobacteraceae</taxon>
        <taxon>Bradyrhizobium</taxon>
    </lineage>
</organism>
<evidence type="ECO:0000256" key="3">
    <source>
        <dbReference type="ARBA" id="ARBA00022475"/>
    </source>
</evidence>
<evidence type="ECO:0000256" key="1">
    <source>
        <dbReference type="ARBA" id="ARBA00004651"/>
    </source>
</evidence>
<accession>A0A1C3XPT5</accession>
<keyword evidence="10" id="KW-1185">Reference proteome</keyword>
<proteinExistence type="inferred from homology"/>
<feature type="transmembrane region" description="Helical" evidence="7">
    <location>
        <begin position="234"/>
        <end position="253"/>
    </location>
</feature>
<keyword evidence="3" id="KW-1003">Cell membrane</keyword>
<dbReference type="PANTHER" id="PTHR30151:SF0">
    <property type="entry name" value="ABC TRANSPORTER PERMEASE PROTEIN MJ0413-RELATED"/>
    <property type="match status" value="1"/>
</dbReference>
<keyword evidence="5 7" id="KW-1133">Transmembrane helix</keyword>
<evidence type="ECO:0000313" key="9">
    <source>
        <dbReference type="EMBL" id="SCB54239.1"/>
    </source>
</evidence>
<sequence length="268" mass="29336">MNLLLQIWGGYTRLTRRWPGIAAIIPFIPVLALWTVVSEAGVFPRAFFPGPADVVRAFFTLTYKGILPDYLQDSLIRLATGAAVGMALGIPLGILIGTSRWAHRICWPVLLFFQAIGDIAWLPILLIWFGFGLTTMTFVIVYTVLFPVVLNTVLGVESVPRDLARAALSLGASRARVLWEVTLPGALPNIITGLRNGLGYGWRALIAVEMIVGTSGIGFMMFDARRAGSTVEILLGMIILGLLWYIVDAWVLAPLERVTGQRWGLVTS</sequence>
<dbReference type="EMBL" id="FMAI01000024">
    <property type="protein sequence ID" value="SCB54239.1"/>
    <property type="molecule type" value="Genomic_DNA"/>
</dbReference>
<dbReference type="PROSITE" id="PS50928">
    <property type="entry name" value="ABC_TM1"/>
    <property type="match status" value="1"/>
</dbReference>
<name>A0A1C3XPT5_9BRAD</name>
<gene>
    <name evidence="9" type="ORF">GA0061098_102469</name>
</gene>